<dbReference type="GO" id="GO:0005886">
    <property type="term" value="C:plasma membrane"/>
    <property type="evidence" value="ECO:0007669"/>
    <property type="project" value="UniProtKB-SubCell"/>
</dbReference>
<organism evidence="9 10">
    <name type="scientific">Microvirga alba</name>
    <dbReference type="NCBI Taxonomy" id="2791025"/>
    <lineage>
        <taxon>Bacteria</taxon>
        <taxon>Pseudomonadati</taxon>
        <taxon>Pseudomonadota</taxon>
        <taxon>Alphaproteobacteria</taxon>
        <taxon>Hyphomicrobiales</taxon>
        <taxon>Methylobacteriaceae</taxon>
        <taxon>Microvirga</taxon>
    </lineage>
</organism>
<keyword evidence="4 7" id="KW-0812">Transmembrane</keyword>
<feature type="transmembrane region" description="Helical" evidence="7">
    <location>
        <begin position="175"/>
        <end position="193"/>
    </location>
</feature>
<comment type="subcellular location">
    <subcellularLocation>
        <location evidence="1 7">Cell membrane</location>
        <topology evidence="1 7">Multi-pass membrane protein</topology>
    </subcellularLocation>
</comment>
<evidence type="ECO:0000256" key="7">
    <source>
        <dbReference type="RuleBase" id="RU363032"/>
    </source>
</evidence>
<dbReference type="PROSITE" id="PS50928">
    <property type="entry name" value="ABC_TM1"/>
    <property type="match status" value="1"/>
</dbReference>
<feature type="transmembrane region" description="Helical" evidence="7">
    <location>
        <begin position="139"/>
        <end position="163"/>
    </location>
</feature>
<evidence type="ECO:0000256" key="5">
    <source>
        <dbReference type="ARBA" id="ARBA00022989"/>
    </source>
</evidence>
<keyword evidence="5 7" id="KW-1133">Transmembrane helix</keyword>
<dbReference type="InterPro" id="IPR035906">
    <property type="entry name" value="MetI-like_sf"/>
</dbReference>
<evidence type="ECO:0000256" key="6">
    <source>
        <dbReference type="ARBA" id="ARBA00023136"/>
    </source>
</evidence>
<evidence type="ECO:0000313" key="9">
    <source>
        <dbReference type="EMBL" id="MBF9235332.1"/>
    </source>
</evidence>
<dbReference type="InterPro" id="IPR000515">
    <property type="entry name" value="MetI-like"/>
</dbReference>
<dbReference type="PANTHER" id="PTHR43163:SF9">
    <property type="entry name" value="ABC TRANSPORTER PERMEASE PROTEIN"/>
    <property type="match status" value="1"/>
</dbReference>
<feature type="transmembrane region" description="Helical" evidence="7">
    <location>
        <begin position="105"/>
        <end position="127"/>
    </location>
</feature>
<dbReference type="EMBL" id="JADQDO010000012">
    <property type="protein sequence ID" value="MBF9235332.1"/>
    <property type="molecule type" value="Genomic_DNA"/>
</dbReference>
<evidence type="ECO:0000256" key="3">
    <source>
        <dbReference type="ARBA" id="ARBA00022475"/>
    </source>
</evidence>
<reference evidence="9" key="1">
    <citation type="submission" date="2020-11" db="EMBL/GenBank/DDBJ databases">
        <authorList>
            <person name="Kim M.K."/>
        </authorList>
    </citation>
    <scope>NUCLEOTIDE SEQUENCE</scope>
    <source>
        <strain evidence="9">BT350</strain>
    </source>
</reference>
<keyword evidence="10" id="KW-1185">Reference proteome</keyword>
<keyword evidence="3" id="KW-1003">Cell membrane</keyword>
<dbReference type="SUPFAM" id="SSF161098">
    <property type="entry name" value="MetI-like"/>
    <property type="match status" value="1"/>
</dbReference>
<feature type="transmembrane region" description="Helical" evidence="7">
    <location>
        <begin position="278"/>
        <end position="304"/>
    </location>
</feature>
<dbReference type="InterPro" id="IPR045621">
    <property type="entry name" value="BPD_transp_1_N"/>
</dbReference>
<evidence type="ECO:0000313" key="10">
    <source>
        <dbReference type="Proteomes" id="UP000599312"/>
    </source>
</evidence>
<protein>
    <submittedName>
        <fullName evidence="9">ABC transporter permease</fullName>
    </submittedName>
</protein>
<keyword evidence="2 7" id="KW-0813">Transport</keyword>
<evidence type="ECO:0000256" key="1">
    <source>
        <dbReference type="ARBA" id="ARBA00004651"/>
    </source>
</evidence>
<sequence>MNVFVAKKFVIVLITLLIVSILAFLVPYVGSDDPARAILRARTVDDALDPAAIEALRAELGLNRSLIAQYLGWLWRALHLDFGYSFATRTAVDVMFVQALKVTSLLAISALILAMVIAVPLGTIAAMRPARMFDNAVTVFTQTLIAIPEYWAGPLLVLFFSIHMGWLPSAGWRDFNSTILPVVVLSLRPIAYFTQVSRSAMVEVLRAPYIGAARGRGLTASQTLVRHGLRNGMLPVITMFSLWLTSLLGGSVVVEVIFGIPGMGWLLYDAVLNNDAPLIQASIVFIVALAALINTITDIGYALLNPSVRLTHDKA</sequence>
<dbReference type="CDD" id="cd06261">
    <property type="entry name" value="TM_PBP2"/>
    <property type="match status" value="1"/>
</dbReference>
<comment type="similarity">
    <text evidence="7">Belongs to the binding-protein-dependent transport system permease family.</text>
</comment>
<dbReference type="Pfam" id="PF19300">
    <property type="entry name" value="BPD_transp_1_N"/>
    <property type="match status" value="1"/>
</dbReference>
<dbReference type="Gene3D" id="1.10.3720.10">
    <property type="entry name" value="MetI-like"/>
    <property type="match status" value="1"/>
</dbReference>
<name>A0A931BQ05_9HYPH</name>
<dbReference type="RefSeq" id="WP_196273385.1">
    <property type="nucleotide sequence ID" value="NZ_JADQDO010000012.1"/>
</dbReference>
<feature type="transmembrane region" description="Helical" evidence="7">
    <location>
        <begin position="236"/>
        <end position="258"/>
    </location>
</feature>
<evidence type="ECO:0000256" key="2">
    <source>
        <dbReference type="ARBA" id="ARBA00022448"/>
    </source>
</evidence>
<dbReference type="Proteomes" id="UP000599312">
    <property type="component" value="Unassembled WGS sequence"/>
</dbReference>
<evidence type="ECO:0000256" key="4">
    <source>
        <dbReference type="ARBA" id="ARBA00022692"/>
    </source>
</evidence>
<proteinExistence type="inferred from homology"/>
<accession>A0A931BQ05</accession>
<gene>
    <name evidence="9" type="ORF">I2H38_18330</name>
</gene>
<feature type="domain" description="ABC transmembrane type-1" evidence="8">
    <location>
        <begin position="100"/>
        <end position="297"/>
    </location>
</feature>
<evidence type="ECO:0000259" key="8">
    <source>
        <dbReference type="PROSITE" id="PS50928"/>
    </source>
</evidence>
<feature type="transmembrane region" description="Helical" evidence="7">
    <location>
        <begin position="9"/>
        <end position="30"/>
    </location>
</feature>
<dbReference type="GO" id="GO:0055085">
    <property type="term" value="P:transmembrane transport"/>
    <property type="evidence" value="ECO:0007669"/>
    <property type="project" value="InterPro"/>
</dbReference>
<dbReference type="PANTHER" id="PTHR43163">
    <property type="entry name" value="DIPEPTIDE TRANSPORT SYSTEM PERMEASE PROTEIN DPPB-RELATED"/>
    <property type="match status" value="1"/>
</dbReference>
<keyword evidence="6 7" id="KW-0472">Membrane</keyword>
<dbReference type="Pfam" id="PF00528">
    <property type="entry name" value="BPD_transp_1"/>
    <property type="match status" value="1"/>
</dbReference>
<dbReference type="AlphaFoldDB" id="A0A931BQ05"/>
<comment type="caution">
    <text evidence="9">The sequence shown here is derived from an EMBL/GenBank/DDBJ whole genome shotgun (WGS) entry which is preliminary data.</text>
</comment>